<proteinExistence type="predicted"/>
<evidence type="ECO:0000313" key="2">
    <source>
        <dbReference type="EnsemblPlants" id="AET7Gv21237700.2"/>
    </source>
</evidence>
<accession>A0A453T4Q7</accession>
<name>A0A453T4Q7_AEGTS</name>
<evidence type="ECO:0000256" key="1">
    <source>
        <dbReference type="SAM" id="MobiDB-lite"/>
    </source>
</evidence>
<reference evidence="2" key="3">
    <citation type="journal article" date="2017" name="Nature">
        <title>Genome sequence of the progenitor of the wheat D genome Aegilops tauschii.</title>
        <authorList>
            <person name="Luo M.C."/>
            <person name="Gu Y.Q."/>
            <person name="Puiu D."/>
            <person name="Wang H."/>
            <person name="Twardziok S.O."/>
            <person name="Deal K.R."/>
            <person name="Huo N."/>
            <person name="Zhu T."/>
            <person name="Wang L."/>
            <person name="Wang Y."/>
            <person name="McGuire P.E."/>
            <person name="Liu S."/>
            <person name="Long H."/>
            <person name="Ramasamy R.K."/>
            <person name="Rodriguez J.C."/>
            <person name="Van S.L."/>
            <person name="Yuan L."/>
            <person name="Wang Z."/>
            <person name="Xia Z."/>
            <person name="Xiao L."/>
            <person name="Anderson O.D."/>
            <person name="Ouyang S."/>
            <person name="Liang Y."/>
            <person name="Zimin A.V."/>
            <person name="Pertea G."/>
            <person name="Qi P."/>
            <person name="Bennetzen J.L."/>
            <person name="Dai X."/>
            <person name="Dawson M.W."/>
            <person name="Muller H.G."/>
            <person name="Kugler K."/>
            <person name="Rivarola-Duarte L."/>
            <person name="Spannagl M."/>
            <person name="Mayer K.F.X."/>
            <person name="Lu F.H."/>
            <person name="Bevan M.W."/>
            <person name="Leroy P."/>
            <person name="Li P."/>
            <person name="You F.M."/>
            <person name="Sun Q."/>
            <person name="Liu Z."/>
            <person name="Lyons E."/>
            <person name="Wicker T."/>
            <person name="Salzberg S.L."/>
            <person name="Devos K.M."/>
            <person name="Dvorak J."/>
        </authorList>
    </citation>
    <scope>NUCLEOTIDE SEQUENCE [LARGE SCALE GENOMIC DNA]</scope>
    <source>
        <strain evidence="2">cv. AL8/78</strain>
    </source>
</reference>
<keyword evidence="3" id="KW-1185">Reference proteome</keyword>
<sequence length="101" mass="11054">MKAKQLEAAMMDPPSENAMPIVMVDSEAQPSETVLAVEQTGEVIPMIMDPPALTAGPPHPVSTGTGRTRRPCYGWISESESDSDYEEYVARRQKQVHVPAK</sequence>
<protein>
    <submittedName>
        <fullName evidence="2">Uncharacterized protein</fullName>
    </submittedName>
</protein>
<feature type="region of interest" description="Disordered" evidence="1">
    <location>
        <begin position="48"/>
        <end position="72"/>
    </location>
</feature>
<dbReference type="AlphaFoldDB" id="A0A453T4Q7"/>
<organism evidence="2 3">
    <name type="scientific">Aegilops tauschii subsp. strangulata</name>
    <name type="common">Goatgrass</name>
    <dbReference type="NCBI Taxonomy" id="200361"/>
    <lineage>
        <taxon>Eukaryota</taxon>
        <taxon>Viridiplantae</taxon>
        <taxon>Streptophyta</taxon>
        <taxon>Embryophyta</taxon>
        <taxon>Tracheophyta</taxon>
        <taxon>Spermatophyta</taxon>
        <taxon>Magnoliopsida</taxon>
        <taxon>Liliopsida</taxon>
        <taxon>Poales</taxon>
        <taxon>Poaceae</taxon>
        <taxon>BOP clade</taxon>
        <taxon>Pooideae</taxon>
        <taxon>Triticodae</taxon>
        <taxon>Triticeae</taxon>
        <taxon>Triticinae</taxon>
        <taxon>Aegilops</taxon>
    </lineage>
</organism>
<dbReference type="EnsemblPlants" id="AET7Gv21237700.2">
    <property type="protein sequence ID" value="AET7Gv21237700.2"/>
    <property type="gene ID" value="AET7Gv21237700"/>
</dbReference>
<reference evidence="2" key="5">
    <citation type="journal article" date="2021" name="G3 (Bethesda)">
        <title>Aegilops tauschii genome assembly Aet v5.0 features greater sequence contiguity and improved annotation.</title>
        <authorList>
            <person name="Wang L."/>
            <person name="Zhu T."/>
            <person name="Rodriguez J.C."/>
            <person name="Deal K.R."/>
            <person name="Dubcovsky J."/>
            <person name="McGuire P.E."/>
            <person name="Lux T."/>
            <person name="Spannagl M."/>
            <person name="Mayer K.F.X."/>
            <person name="Baldrich P."/>
            <person name="Meyers B.C."/>
            <person name="Huo N."/>
            <person name="Gu Y.Q."/>
            <person name="Zhou H."/>
            <person name="Devos K.M."/>
            <person name="Bennetzen J.L."/>
            <person name="Unver T."/>
            <person name="Budak H."/>
            <person name="Gulick P.J."/>
            <person name="Galiba G."/>
            <person name="Kalapos B."/>
            <person name="Nelson D.R."/>
            <person name="Li P."/>
            <person name="You F.M."/>
            <person name="Luo M.C."/>
            <person name="Dvorak J."/>
        </authorList>
    </citation>
    <scope>NUCLEOTIDE SEQUENCE [LARGE SCALE GENOMIC DNA]</scope>
    <source>
        <strain evidence="2">cv. AL8/78</strain>
    </source>
</reference>
<reference evidence="3" key="1">
    <citation type="journal article" date="2014" name="Science">
        <title>Ancient hybridizations among the ancestral genomes of bread wheat.</title>
        <authorList>
            <consortium name="International Wheat Genome Sequencing Consortium,"/>
            <person name="Marcussen T."/>
            <person name="Sandve S.R."/>
            <person name="Heier L."/>
            <person name="Spannagl M."/>
            <person name="Pfeifer M."/>
            <person name="Jakobsen K.S."/>
            <person name="Wulff B.B."/>
            <person name="Steuernagel B."/>
            <person name="Mayer K.F."/>
            <person name="Olsen O.A."/>
        </authorList>
    </citation>
    <scope>NUCLEOTIDE SEQUENCE [LARGE SCALE GENOMIC DNA]</scope>
    <source>
        <strain evidence="3">cv. AL8/78</strain>
    </source>
</reference>
<evidence type="ECO:0000313" key="3">
    <source>
        <dbReference type="Proteomes" id="UP000015105"/>
    </source>
</evidence>
<reference evidence="3" key="2">
    <citation type="journal article" date="2017" name="Nat. Plants">
        <title>The Aegilops tauschii genome reveals multiple impacts of transposons.</title>
        <authorList>
            <person name="Zhao G."/>
            <person name="Zou C."/>
            <person name="Li K."/>
            <person name="Wang K."/>
            <person name="Li T."/>
            <person name="Gao L."/>
            <person name="Zhang X."/>
            <person name="Wang H."/>
            <person name="Yang Z."/>
            <person name="Liu X."/>
            <person name="Jiang W."/>
            <person name="Mao L."/>
            <person name="Kong X."/>
            <person name="Jiao Y."/>
            <person name="Jia J."/>
        </authorList>
    </citation>
    <scope>NUCLEOTIDE SEQUENCE [LARGE SCALE GENOMIC DNA]</scope>
    <source>
        <strain evidence="3">cv. AL8/78</strain>
    </source>
</reference>
<dbReference type="Proteomes" id="UP000015105">
    <property type="component" value="Chromosome 7D"/>
</dbReference>
<dbReference type="Gramene" id="AET7Gv21237700.2">
    <property type="protein sequence ID" value="AET7Gv21237700.2"/>
    <property type="gene ID" value="AET7Gv21237700"/>
</dbReference>
<reference evidence="2" key="4">
    <citation type="submission" date="2019-03" db="UniProtKB">
        <authorList>
            <consortium name="EnsemblPlants"/>
        </authorList>
    </citation>
    <scope>IDENTIFICATION</scope>
</reference>